<accession>A0A1L3J2T1</accession>
<keyword evidence="3" id="KW-1185">Reference proteome</keyword>
<gene>
    <name evidence="2" type="ORF">LPB144_02945</name>
</gene>
<dbReference type="STRING" id="1913577.LPB144_02945"/>
<dbReference type="OrthoDB" id="187854at2"/>
<dbReference type="KEGG" id="grl:LPB144_02945"/>
<reference evidence="2 3" key="1">
    <citation type="submission" date="2016-11" db="EMBL/GenBank/DDBJ databases">
        <title>Gramella sp. LPB0144 isolated from marine environment.</title>
        <authorList>
            <person name="Kim E."/>
            <person name="Yi H."/>
        </authorList>
    </citation>
    <scope>NUCLEOTIDE SEQUENCE [LARGE SCALE GENOMIC DNA]</scope>
    <source>
        <strain evidence="2 3">LPB0144</strain>
    </source>
</reference>
<dbReference type="RefSeq" id="WP_072552082.1">
    <property type="nucleotide sequence ID" value="NZ_CP018153.1"/>
</dbReference>
<sequence length="281" mass="31139">MKNLLSVLILFCCTFVTAQVQSPAPSPFAKMDQKVGLTDVSVEYSRPGMKGRTIFGDLIPYGEIWRTGANANTIISFSDDVKVGGKELKKGSYSLYTIPNKESWDVLFYSSTDNWGVPQNWDEAKIAAKISAQVKELPSKVESFTIQFSDLANNSANMELAWSNKKVIVPISVPTESKTMASIEKTMNGPAANDYYAAATYFHDTGKDLEQAHKWITKATEIAGEDAFWMLRRKSLIEADMGKTQMAIASAKRSLASAQKANNADYVKMNKESIEKWEGNK</sequence>
<evidence type="ECO:0000313" key="2">
    <source>
        <dbReference type="EMBL" id="APG59427.1"/>
    </source>
</evidence>
<dbReference type="AlphaFoldDB" id="A0A1L3J2T1"/>
<evidence type="ECO:0000256" key="1">
    <source>
        <dbReference type="SAM" id="SignalP"/>
    </source>
</evidence>
<dbReference type="InterPro" id="IPR021314">
    <property type="entry name" value="DUF2911"/>
</dbReference>
<feature type="signal peptide" evidence="1">
    <location>
        <begin position="1"/>
        <end position="18"/>
    </location>
</feature>
<organism evidence="2 3">
    <name type="scientific">Christiangramia salexigens</name>
    <dbReference type="NCBI Taxonomy" id="1913577"/>
    <lineage>
        <taxon>Bacteria</taxon>
        <taxon>Pseudomonadati</taxon>
        <taxon>Bacteroidota</taxon>
        <taxon>Flavobacteriia</taxon>
        <taxon>Flavobacteriales</taxon>
        <taxon>Flavobacteriaceae</taxon>
        <taxon>Christiangramia</taxon>
    </lineage>
</organism>
<protein>
    <submittedName>
        <fullName evidence="2">Dihydrolipoamide dehydrogenase</fullName>
    </submittedName>
</protein>
<evidence type="ECO:0000313" key="3">
    <source>
        <dbReference type="Proteomes" id="UP000182510"/>
    </source>
</evidence>
<dbReference type="Pfam" id="PF11138">
    <property type="entry name" value="DUF2911"/>
    <property type="match status" value="1"/>
</dbReference>
<proteinExistence type="predicted"/>
<dbReference type="EMBL" id="CP018153">
    <property type="protein sequence ID" value="APG59427.1"/>
    <property type="molecule type" value="Genomic_DNA"/>
</dbReference>
<dbReference type="Proteomes" id="UP000182510">
    <property type="component" value="Chromosome"/>
</dbReference>
<keyword evidence="1" id="KW-0732">Signal</keyword>
<feature type="chain" id="PRO_5012091927" evidence="1">
    <location>
        <begin position="19"/>
        <end position="281"/>
    </location>
</feature>
<name>A0A1L3J2T1_9FLAO</name>